<accession>A0ABR2JU52</accession>
<protein>
    <recommendedName>
        <fullName evidence="3">Ubiquitin-like domain-containing protein</fullName>
    </recommendedName>
</protein>
<reference evidence="1 2" key="1">
    <citation type="submission" date="2024-04" db="EMBL/GenBank/DDBJ databases">
        <title>Tritrichomonas musculus Genome.</title>
        <authorList>
            <person name="Alves-Ferreira E."/>
            <person name="Grigg M."/>
            <person name="Lorenzi H."/>
            <person name="Galac M."/>
        </authorList>
    </citation>
    <scope>NUCLEOTIDE SEQUENCE [LARGE SCALE GENOMIC DNA]</scope>
    <source>
        <strain evidence="1 2">EAF2021</strain>
    </source>
</reference>
<sequence length="202" mass="22746">MINHIRVQWPDGSILPILLNSDATTTDLKNMLRFAFGPNEILQLSINDFQISNEDDIPMYMYGLKDGDTIKAIVLTPPYRFNGGNRLQKAIDSILLEAAKVSDTHMNQLESTNDTPLSEPKPSTNDLNFVVHEQATIIPSKTDEINSSPIPQIFPDADRFENAETSSQIQNGTYLNQKPPLFNSIEEAGDYFCDPKNDSEWR</sequence>
<evidence type="ECO:0008006" key="3">
    <source>
        <dbReference type="Google" id="ProtNLM"/>
    </source>
</evidence>
<proteinExistence type="predicted"/>
<dbReference type="EMBL" id="JAPFFF010000009">
    <property type="protein sequence ID" value="KAK8882003.1"/>
    <property type="molecule type" value="Genomic_DNA"/>
</dbReference>
<comment type="caution">
    <text evidence="1">The sequence shown here is derived from an EMBL/GenBank/DDBJ whole genome shotgun (WGS) entry which is preliminary data.</text>
</comment>
<dbReference type="CDD" id="cd17039">
    <property type="entry name" value="Ubl_ubiquitin_like"/>
    <property type="match status" value="1"/>
</dbReference>
<dbReference type="InterPro" id="IPR029071">
    <property type="entry name" value="Ubiquitin-like_domsf"/>
</dbReference>
<name>A0ABR2JU52_9EUKA</name>
<organism evidence="1 2">
    <name type="scientific">Tritrichomonas musculus</name>
    <dbReference type="NCBI Taxonomy" id="1915356"/>
    <lineage>
        <taxon>Eukaryota</taxon>
        <taxon>Metamonada</taxon>
        <taxon>Parabasalia</taxon>
        <taxon>Tritrichomonadida</taxon>
        <taxon>Tritrichomonadidae</taxon>
        <taxon>Tritrichomonas</taxon>
    </lineage>
</organism>
<keyword evidence="2" id="KW-1185">Reference proteome</keyword>
<evidence type="ECO:0000313" key="2">
    <source>
        <dbReference type="Proteomes" id="UP001470230"/>
    </source>
</evidence>
<dbReference type="Proteomes" id="UP001470230">
    <property type="component" value="Unassembled WGS sequence"/>
</dbReference>
<dbReference type="SUPFAM" id="SSF54236">
    <property type="entry name" value="Ubiquitin-like"/>
    <property type="match status" value="1"/>
</dbReference>
<gene>
    <name evidence="1" type="ORF">M9Y10_044642</name>
</gene>
<evidence type="ECO:0000313" key="1">
    <source>
        <dbReference type="EMBL" id="KAK8882003.1"/>
    </source>
</evidence>